<organism evidence="1 2">
    <name type="scientific">Candidatus Nitrosocaldus cavascurensis</name>
    <dbReference type="NCBI Taxonomy" id="2058097"/>
    <lineage>
        <taxon>Archaea</taxon>
        <taxon>Nitrososphaerota</taxon>
        <taxon>Nitrososphaeria</taxon>
        <taxon>Candidatus Nitrosocaldales</taxon>
        <taxon>Candidatus Nitrosocaldaceae</taxon>
        <taxon>Candidatus Nitrosocaldus</taxon>
    </lineage>
</organism>
<sequence length="149" mass="17351">MKVFNAKNAAEDYMSLHTLTYSTPEMTLLKFAKWLGEMVDVECKMDADKCPNDDGMHPKHRMPRLMLYIEERREEYKMDVSDEFLPTGAVTTLFSKVKDKVQRREEEEEVGKRSMKEEGEEKNFKFCISCGTKLDMYASFCIECGAEQT</sequence>
<accession>A0A2K5ASC2</accession>
<gene>
    <name evidence="1" type="ORF">NCAV_1380</name>
</gene>
<evidence type="ECO:0008006" key="3">
    <source>
        <dbReference type="Google" id="ProtNLM"/>
    </source>
</evidence>
<dbReference type="KEGG" id="ncv:NCAV_1380"/>
<dbReference type="GeneID" id="41595379"/>
<keyword evidence="2" id="KW-1185">Reference proteome</keyword>
<dbReference type="RefSeq" id="WP_103286817.1">
    <property type="nucleotide sequence ID" value="NZ_LT981265.1"/>
</dbReference>
<name>A0A2K5ASC2_9ARCH</name>
<dbReference type="EMBL" id="LT981265">
    <property type="protein sequence ID" value="SPC34546.1"/>
    <property type="molecule type" value="Genomic_DNA"/>
</dbReference>
<reference evidence="2" key="1">
    <citation type="submission" date="2018-01" db="EMBL/GenBank/DDBJ databases">
        <authorList>
            <person name="Kerou L M."/>
        </authorList>
    </citation>
    <scope>NUCLEOTIDE SEQUENCE [LARGE SCALE GENOMIC DNA]</scope>
    <source>
        <strain evidence="2">SCU2</strain>
    </source>
</reference>
<proteinExistence type="predicted"/>
<dbReference type="Proteomes" id="UP000236248">
    <property type="component" value="Chromosome NCAV"/>
</dbReference>
<evidence type="ECO:0000313" key="2">
    <source>
        <dbReference type="Proteomes" id="UP000236248"/>
    </source>
</evidence>
<protein>
    <recommendedName>
        <fullName evidence="3">Zinc-ribbon domain-containing protein</fullName>
    </recommendedName>
</protein>
<dbReference type="AlphaFoldDB" id="A0A2K5ASC2"/>
<evidence type="ECO:0000313" key="1">
    <source>
        <dbReference type="EMBL" id="SPC34546.1"/>
    </source>
</evidence>